<protein>
    <submittedName>
        <fullName evidence="1">Uncharacterized protein</fullName>
    </submittedName>
</protein>
<accession>A0A7J6KPR2</accession>
<reference evidence="1 2" key="1">
    <citation type="submission" date="2020-04" db="EMBL/GenBank/DDBJ databases">
        <title>Perkinsus olseni comparative genomics.</title>
        <authorList>
            <person name="Bogema D.R."/>
        </authorList>
    </citation>
    <scope>NUCLEOTIDE SEQUENCE [LARGE SCALE GENOMIC DNA]</scope>
    <source>
        <strain evidence="1">ATCC PRA-179</strain>
    </source>
</reference>
<comment type="caution">
    <text evidence="1">The sequence shown here is derived from an EMBL/GenBank/DDBJ whole genome shotgun (WGS) entry which is preliminary data.</text>
</comment>
<name>A0A7J6KPR2_PEROL</name>
<organism evidence="1 2">
    <name type="scientific">Perkinsus olseni</name>
    <name type="common">Perkinsus atlanticus</name>
    <dbReference type="NCBI Taxonomy" id="32597"/>
    <lineage>
        <taxon>Eukaryota</taxon>
        <taxon>Sar</taxon>
        <taxon>Alveolata</taxon>
        <taxon>Perkinsozoa</taxon>
        <taxon>Perkinsea</taxon>
        <taxon>Perkinsida</taxon>
        <taxon>Perkinsidae</taxon>
        <taxon>Perkinsus</taxon>
    </lineage>
</organism>
<dbReference type="EMBL" id="JABAHT010001361">
    <property type="protein sequence ID" value="KAF4649323.1"/>
    <property type="molecule type" value="Genomic_DNA"/>
</dbReference>
<evidence type="ECO:0000313" key="1">
    <source>
        <dbReference type="EMBL" id="KAF4649323.1"/>
    </source>
</evidence>
<evidence type="ECO:0000313" key="2">
    <source>
        <dbReference type="Proteomes" id="UP000570595"/>
    </source>
</evidence>
<dbReference type="AlphaFoldDB" id="A0A7J6KPR2"/>
<gene>
    <name evidence="1" type="ORF">FOZ61_001461</name>
</gene>
<proteinExistence type="predicted"/>
<sequence>MPIVRRFFSAPALRQTGAASIESSFHMVTGVYPAKRIFQDPPHRLTNLLQNLTRRDVRSSICALQRRKSPS</sequence>
<dbReference type="Proteomes" id="UP000570595">
    <property type="component" value="Unassembled WGS sequence"/>
</dbReference>